<feature type="domain" description="NADH:ubiquinone oxidoreductase intermediate-associated protein 30" evidence="3">
    <location>
        <begin position="275"/>
        <end position="440"/>
    </location>
</feature>
<name>A0A5J4Z127_PORPP</name>
<dbReference type="PANTHER" id="PTHR15020">
    <property type="entry name" value="FLAVIN REDUCTASE-RELATED"/>
    <property type="match status" value="1"/>
</dbReference>
<dbReference type="OrthoDB" id="426386at2759"/>
<dbReference type="InterPro" id="IPR036291">
    <property type="entry name" value="NAD(P)-bd_dom_sf"/>
</dbReference>
<dbReference type="Pfam" id="PF05368">
    <property type="entry name" value="NmrA"/>
    <property type="match status" value="1"/>
</dbReference>
<comment type="caution">
    <text evidence="4">The sequence shown here is derived from an EMBL/GenBank/DDBJ whole genome shotgun (WGS) entry which is preliminary data.</text>
</comment>
<dbReference type="InterPro" id="IPR008979">
    <property type="entry name" value="Galactose-bd-like_sf"/>
</dbReference>
<evidence type="ECO:0000313" key="4">
    <source>
        <dbReference type="EMBL" id="KAA8496614.1"/>
    </source>
</evidence>
<organism evidence="4 5">
    <name type="scientific">Porphyridium purpureum</name>
    <name type="common">Red alga</name>
    <name type="synonym">Porphyridium cruentum</name>
    <dbReference type="NCBI Taxonomy" id="35688"/>
    <lineage>
        <taxon>Eukaryota</taxon>
        <taxon>Rhodophyta</taxon>
        <taxon>Bangiophyceae</taxon>
        <taxon>Porphyridiales</taxon>
        <taxon>Porphyridiaceae</taxon>
        <taxon>Porphyridium</taxon>
    </lineage>
</organism>
<gene>
    <name evidence="4" type="ORF">FVE85_0343</name>
</gene>
<dbReference type="PANTHER" id="PTHR15020:SF50">
    <property type="entry name" value="UPF0659 PROTEIN YMR090W"/>
    <property type="match status" value="1"/>
</dbReference>
<dbReference type="AlphaFoldDB" id="A0A5J4Z127"/>
<protein>
    <recommendedName>
        <fullName evidence="6">NADH:ubiquinone oxidoreductase intermediate-associated protein 30 domain-containing protein</fullName>
    </recommendedName>
</protein>
<dbReference type="Proteomes" id="UP000324585">
    <property type="component" value="Unassembled WGS sequence"/>
</dbReference>
<proteinExistence type="predicted"/>
<dbReference type="InterPro" id="IPR008030">
    <property type="entry name" value="NmrA-like"/>
</dbReference>
<feature type="domain" description="NmrA-like" evidence="2">
    <location>
        <begin position="128"/>
        <end position="210"/>
    </location>
</feature>
<dbReference type="Gene3D" id="3.40.50.720">
    <property type="entry name" value="NAD(P)-binding Rossmann-like Domain"/>
    <property type="match status" value="2"/>
</dbReference>
<evidence type="ECO:0000259" key="2">
    <source>
        <dbReference type="Pfam" id="PF05368"/>
    </source>
</evidence>
<accession>A0A5J4Z127</accession>
<dbReference type="Pfam" id="PF08547">
    <property type="entry name" value="CIA30"/>
    <property type="match status" value="1"/>
</dbReference>
<dbReference type="SUPFAM" id="SSF51735">
    <property type="entry name" value="NAD(P)-binding Rossmann-fold domains"/>
    <property type="match status" value="1"/>
</dbReference>
<reference evidence="5" key="1">
    <citation type="journal article" date="2019" name="Nat. Commun.">
        <title>Expansion of phycobilisome linker gene families in mesophilic red algae.</title>
        <authorList>
            <person name="Lee J."/>
            <person name="Kim D."/>
            <person name="Bhattacharya D."/>
            <person name="Yoon H.S."/>
        </authorList>
    </citation>
    <scope>NUCLEOTIDE SEQUENCE [LARGE SCALE GENOMIC DNA]</scope>
    <source>
        <strain evidence="5">CCMP 1328</strain>
    </source>
</reference>
<evidence type="ECO:0000313" key="5">
    <source>
        <dbReference type="Proteomes" id="UP000324585"/>
    </source>
</evidence>
<feature type="region of interest" description="Disordered" evidence="1">
    <location>
        <begin position="51"/>
        <end position="73"/>
    </location>
</feature>
<dbReference type="OMA" id="RTRNFEP"/>
<dbReference type="EMBL" id="VRMN01000002">
    <property type="protein sequence ID" value="KAA8496614.1"/>
    <property type="molecule type" value="Genomic_DNA"/>
</dbReference>
<evidence type="ECO:0000256" key="1">
    <source>
        <dbReference type="SAM" id="MobiDB-lite"/>
    </source>
</evidence>
<sequence length="614" mass="65542">MGGAGVLAFAQLGPSGLCSRPNAPDGKVAAAVTGRHGVVARKAQAPGSLAQNQWEYSLPGSHSRSRSRSRSPSILRMGREAWPLRRFVRDLLFFTPVGKAIGLREDVSTVSTVSRKVRADTGSKSVGAVLVTGATGGTGRRVVKLLQERGYAVKALVRNEQRAKDVLSKSGVQLQDGSENTNHVTFCVGDLYNIHPDFFDGVSAIISCTGVKVGPVDDTPDRAKYYQGLKFYPPEILEDTPENVEYVGVKNLASKVAAASLSGSESGASGSALLSFKDPAKINRTWGVVDDIVMGGVSSSSIAPGEPGVAVFSGMVSTSNNGGFASVRTAPFARAANLSAAKSFTLRVKGDGQRYKFIVRCDSKWDGPSFCYSFDTKRGEWQDIEVPFGQLLPVFRAKTMRDGTRFDPASVFAVQFMLSKFEYDGALNPSFRPGAFELQIAAVDAVTAADSRGRSSKAQTPLLIHVGSAGVTRVLRASEFPDLESQPPAVRMNKMLGRMMEWKLAGEDAIRASGVPYLIVRPCALTEEAPRGYGGLKVSQGDTMTGKVSRDDLARVLVDALGCGSLTNKTFELATRAEDDGSSLTSLTELCSNLVDDASTETKRTYASFPFVPL</sequence>
<evidence type="ECO:0008006" key="6">
    <source>
        <dbReference type="Google" id="ProtNLM"/>
    </source>
</evidence>
<dbReference type="SUPFAM" id="SSF49785">
    <property type="entry name" value="Galactose-binding domain-like"/>
    <property type="match status" value="1"/>
</dbReference>
<dbReference type="InterPro" id="IPR013857">
    <property type="entry name" value="NADH-UbQ_OxRdtase-assoc_prot30"/>
</dbReference>
<evidence type="ECO:0000259" key="3">
    <source>
        <dbReference type="Pfam" id="PF08547"/>
    </source>
</evidence>
<keyword evidence="5" id="KW-1185">Reference proteome</keyword>